<keyword evidence="1" id="KW-0880">Kelch repeat</keyword>
<keyword evidence="4" id="KW-0732">Signal</keyword>
<accession>A0A2G4T2R1</accession>
<dbReference type="GeneID" id="35444657"/>
<keyword evidence="2" id="KW-0677">Repeat</keyword>
<dbReference type="STRING" id="1340429.A0A2G4T2R1"/>
<dbReference type="RefSeq" id="XP_023469007.1">
    <property type="nucleotide sequence ID" value="XM_023613668.1"/>
</dbReference>
<evidence type="ECO:0000256" key="3">
    <source>
        <dbReference type="SAM" id="Phobius"/>
    </source>
</evidence>
<dbReference type="EMBL" id="KZ303844">
    <property type="protein sequence ID" value="PHZ15299.1"/>
    <property type="molecule type" value="Genomic_DNA"/>
</dbReference>
<name>A0A2G4T2R1_RHIZD</name>
<dbReference type="Gene3D" id="2.120.10.80">
    <property type="entry name" value="Kelch-type beta propeller"/>
    <property type="match status" value="2"/>
</dbReference>
<keyword evidence="3" id="KW-0472">Membrane</keyword>
<dbReference type="Proteomes" id="UP000242254">
    <property type="component" value="Unassembled WGS sequence"/>
</dbReference>
<feature type="signal peptide" evidence="4">
    <location>
        <begin position="1"/>
        <end position="23"/>
    </location>
</feature>
<dbReference type="SUPFAM" id="SSF117281">
    <property type="entry name" value="Kelch motif"/>
    <property type="match status" value="1"/>
</dbReference>
<sequence>MNIHHRLMLFISWCYVFVATVAAISLPERLFPACVYLNRNIYCYGGDQGGTSAGSIVYALSLDSSNPVSIKDMNVNWTQVPIKNSFDPEARQKPQFVALSDNKRFVINGGSHFGSTPIRNHSIVFDVQNNTWQKLPDFPGENNTRSEGTAVSIPSAIDDTIVLFGGKLLKRNVVEMTVPYVNSTMYNISSGTWAYLKPQLNIPIASTPIGQSTTFNPKSGIIYYFGGKTCSVYNIDVFFGFPFNNDYKNCTLSSLTWGYIFDTKKAIWDRNNYTASTGSRFPSRRQHLTTVLASDFQHIIMYGGENDKQAVSDFMYTLDLNNNTWTQVKVEANGSSLTRAAHSGTAIFGLPYADNSNTYAATMLAYNVTDLLNIRPIDYYYSDTISTNTTLDQPSPLTSSAPHSDIEPLSAGAKAGIAVGSIVGVVAIFSMFFLIYHKKSMKYMQPSVQDPDEQVMDEINDLDWNNIERQYFELDTLSTTAVAESLYRNSTDQQVLSPNANTNSTYTVLKTTETSQISNVEITHTMEDSAQTPDASTHYIKGLSQTPDAVTK</sequence>
<gene>
    <name evidence="5" type="ORF">RHIMIDRAFT_289740</name>
</gene>
<keyword evidence="6" id="KW-1185">Reference proteome</keyword>
<evidence type="ECO:0000256" key="2">
    <source>
        <dbReference type="ARBA" id="ARBA00022737"/>
    </source>
</evidence>
<evidence type="ECO:0000313" key="6">
    <source>
        <dbReference type="Proteomes" id="UP000242254"/>
    </source>
</evidence>
<keyword evidence="3" id="KW-1133">Transmembrane helix</keyword>
<feature type="chain" id="PRO_5013612945" description="Galactose oxidase" evidence="4">
    <location>
        <begin position="24"/>
        <end position="552"/>
    </location>
</feature>
<protein>
    <recommendedName>
        <fullName evidence="7">Galactose oxidase</fullName>
    </recommendedName>
</protein>
<evidence type="ECO:0000313" key="5">
    <source>
        <dbReference type="EMBL" id="PHZ15299.1"/>
    </source>
</evidence>
<dbReference type="InterPro" id="IPR015915">
    <property type="entry name" value="Kelch-typ_b-propeller"/>
</dbReference>
<dbReference type="AlphaFoldDB" id="A0A2G4T2R1"/>
<dbReference type="PANTHER" id="PTHR46093">
    <property type="entry name" value="ACYL-COA-BINDING DOMAIN-CONTAINING PROTEIN 5"/>
    <property type="match status" value="1"/>
</dbReference>
<evidence type="ECO:0000256" key="4">
    <source>
        <dbReference type="SAM" id="SignalP"/>
    </source>
</evidence>
<organism evidence="5 6">
    <name type="scientific">Rhizopus microsporus ATCC 52813</name>
    <dbReference type="NCBI Taxonomy" id="1340429"/>
    <lineage>
        <taxon>Eukaryota</taxon>
        <taxon>Fungi</taxon>
        <taxon>Fungi incertae sedis</taxon>
        <taxon>Mucoromycota</taxon>
        <taxon>Mucoromycotina</taxon>
        <taxon>Mucoromycetes</taxon>
        <taxon>Mucorales</taxon>
        <taxon>Mucorineae</taxon>
        <taxon>Rhizopodaceae</taxon>
        <taxon>Rhizopus</taxon>
    </lineage>
</organism>
<evidence type="ECO:0008006" key="7">
    <source>
        <dbReference type="Google" id="ProtNLM"/>
    </source>
</evidence>
<proteinExistence type="predicted"/>
<keyword evidence="3" id="KW-0812">Transmembrane</keyword>
<reference evidence="5 6" key="1">
    <citation type="journal article" date="2016" name="Proc. Natl. Acad. Sci. U.S.A.">
        <title>Lipid metabolic changes in an early divergent fungus govern the establishment of a mutualistic symbiosis with endobacteria.</title>
        <authorList>
            <person name="Lastovetsky O.A."/>
            <person name="Gaspar M.L."/>
            <person name="Mondo S.J."/>
            <person name="LaButti K.M."/>
            <person name="Sandor L."/>
            <person name="Grigoriev I.V."/>
            <person name="Henry S.A."/>
            <person name="Pawlowska T.E."/>
        </authorList>
    </citation>
    <scope>NUCLEOTIDE SEQUENCE [LARGE SCALE GENOMIC DNA]</scope>
    <source>
        <strain evidence="5 6">ATCC 52813</strain>
    </source>
</reference>
<dbReference type="PANTHER" id="PTHR46093:SF18">
    <property type="entry name" value="FIBRONECTIN TYPE-III DOMAIN-CONTAINING PROTEIN"/>
    <property type="match status" value="1"/>
</dbReference>
<evidence type="ECO:0000256" key="1">
    <source>
        <dbReference type="ARBA" id="ARBA00022441"/>
    </source>
</evidence>
<feature type="transmembrane region" description="Helical" evidence="3">
    <location>
        <begin position="415"/>
        <end position="436"/>
    </location>
</feature>